<name>A0A4P6ZJ54_9LACO</name>
<dbReference type="InterPro" id="IPR029753">
    <property type="entry name" value="D-isomer_DH_CS"/>
</dbReference>
<evidence type="ECO:0000256" key="3">
    <source>
        <dbReference type="ARBA" id="ARBA00023027"/>
    </source>
</evidence>
<feature type="domain" description="D-isomer specific 2-hydroxyacid dehydrogenase catalytic" evidence="5">
    <location>
        <begin position="10"/>
        <end position="307"/>
    </location>
</feature>
<sequence length="310" mass="34471">MKKVLIPSNYKNILTKLVRQDGFQPVCLKDQQPSTILAQAPDISGAMLMVGPFPGSLMKKLPNLKIVTRMGVGYDNVDYKAAAKQGIWATHTPGSNQVSVAENTVADILVLSKRLFTTSSLMRGEQPIANYKPRILKGKTVGVVGYGHIARQVIKMLSGFGVKILIWDRHPKTSKYGKFVDWKTLFTQSDYVTLHIPATADTTHCVNMKTFKMMKNSAFIVNFGRGTLINQTDMVNALKQHEIQGAALDVFEKEPLPKQSQLRQLPNVFITPHCAGKTVESHRKTAEMAERDVARVLNGKEPLYPVNQPK</sequence>
<dbReference type="SUPFAM" id="SSF52283">
    <property type="entry name" value="Formate/glycerate dehydrogenase catalytic domain-like"/>
    <property type="match status" value="1"/>
</dbReference>
<dbReference type="InterPro" id="IPR050223">
    <property type="entry name" value="D-isomer_2-hydroxyacid_DH"/>
</dbReference>
<keyword evidence="3" id="KW-0520">NAD</keyword>
<dbReference type="Pfam" id="PF00389">
    <property type="entry name" value="2-Hacid_dh"/>
    <property type="match status" value="1"/>
</dbReference>
<evidence type="ECO:0000313" key="7">
    <source>
        <dbReference type="EMBL" id="QBP17755.1"/>
    </source>
</evidence>
<keyword evidence="2 4" id="KW-0560">Oxidoreductase</keyword>
<keyword evidence="8" id="KW-1185">Reference proteome</keyword>
<dbReference type="GO" id="GO:0016618">
    <property type="term" value="F:hydroxypyruvate reductase [NAD(P)H] activity"/>
    <property type="evidence" value="ECO:0007669"/>
    <property type="project" value="TreeGrafter"/>
</dbReference>
<dbReference type="SUPFAM" id="SSF51735">
    <property type="entry name" value="NAD(P)-binding Rossmann-fold domains"/>
    <property type="match status" value="1"/>
</dbReference>
<feature type="domain" description="D-isomer specific 2-hydroxyacid dehydrogenase NAD-binding" evidence="6">
    <location>
        <begin position="107"/>
        <end position="275"/>
    </location>
</feature>
<evidence type="ECO:0000313" key="8">
    <source>
        <dbReference type="Proteomes" id="UP000294321"/>
    </source>
</evidence>
<comment type="similarity">
    <text evidence="1 4">Belongs to the D-isomer specific 2-hydroxyacid dehydrogenase family.</text>
</comment>
<dbReference type="KEGG" id="lji:ELX58_00885"/>
<dbReference type="PANTHER" id="PTHR10996">
    <property type="entry name" value="2-HYDROXYACID DEHYDROGENASE-RELATED"/>
    <property type="match status" value="1"/>
</dbReference>
<reference evidence="8" key="1">
    <citation type="submission" date="2018-12" db="EMBL/GenBank/DDBJ databases">
        <title>A new species of lactobacillus.</title>
        <authorList>
            <person name="Jian Y."/>
            <person name="Xin L."/>
            <person name="Hong Z.J."/>
            <person name="Ming L.Z."/>
            <person name="Hong X.Z."/>
        </authorList>
    </citation>
    <scope>NUCLEOTIDE SEQUENCE [LARGE SCALE GENOMIC DNA]</scope>
    <source>
        <strain evidence="8">HSLZ-75</strain>
    </source>
</reference>
<proteinExistence type="inferred from homology"/>
<evidence type="ECO:0000259" key="5">
    <source>
        <dbReference type="Pfam" id="PF00389"/>
    </source>
</evidence>
<dbReference type="GO" id="GO:0005829">
    <property type="term" value="C:cytosol"/>
    <property type="evidence" value="ECO:0007669"/>
    <property type="project" value="TreeGrafter"/>
</dbReference>
<dbReference type="Gene3D" id="3.40.50.720">
    <property type="entry name" value="NAD(P)-binding Rossmann-like Domain"/>
    <property type="match status" value="2"/>
</dbReference>
<accession>A0A4P6ZJ54</accession>
<gene>
    <name evidence="7" type="ORF">ELX58_00885</name>
</gene>
<protein>
    <submittedName>
        <fullName evidence="7">3-phosphoglycerate dehydrogenase</fullName>
    </submittedName>
</protein>
<dbReference type="EMBL" id="CP034726">
    <property type="protein sequence ID" value="QBP17755.1"/>
    <property type="molecule type" value="Genomic_DNA"/>
</dbReference>
<evidence type="ECO:0000256" key="4">
    <source>
        <dbReference type="RuleBase" id="RU003719"/>
    </source>
</evidence>
<dbReference type="GO" id="GO:0030267">
    <property type="term" value="F:glyoxylate reductase (NADPH) activity"/>
    <property type="evidence" value="ECO:0007669"/>
    <property type="project" value="TreeGrafter"/>
</dbReference>
<dbReference type="Pfam" id="PF02826">
    <property type="entry name" value="2-Hacid_dh_C"/>
    <property type="match status" value="1"/>
</dbReference>
<dbReference type="RefSeq" id="WP_133441300.1">
    <property type="nucleotide sequence ID" value="NZ_CP034726.1"/>
</dbReference>
<evidence type="ECO:0000256" key="2">
    <source>
        <dbReference type="ARBA" id="ARBA00023002"/>
    </source>
</evidence>
<dbReference type="Proteomes" id="UP000294321">
    <property type="component" value="Chromosome"/>
</dbReference>
<dbReference type="PROSITE" id="PS00671">
    <property type="entry name" value="D_2_HYDROXYACID_DH_3"/>
    <property type="match status" value="1"/>
</dbReference>
<dbReference type="PANTHER" id="PTHR10996:SF178">
    <property type="entry name" value="2-HYDROXYACID DEHYDROGENASE YGL185C-RELATED"/>
    <property type="match status" value="1"/>
</dbReference>
<evidence type="ECO:0000259" key="6">
    <source>
        <dbReference type="Pfam" id="PF02826"/>
    </source>
</evidence>
<dbReference type="CDD" id="cd12172">
    <property type="entry name" value="PGDH_like_2"/>
    <property type="match status" value="1"/>
</dbReference>
<dbReference type="InterPro" id="IPR006140">
    <property type="entry name" value="D-isomer_DH_NAD-bd"/>
</dbReference>
<evidence type="ECO:0000256" key="1">
    <source>
        <dbReference type="ARBA" id="ARBA00005854"/>
    </source>
</evidence>
<dbReference type="OrthoDB" id="9805416at2"/>
<dbReference type="InterPro" id="IPR036291">
    <property type="entry name" value="NAD(P)-bd_dom_sf"/>
</dbReference>
<organism evidence="7 8">
    <name type="scientific">Acetilactobacillus jinshanensis</name>
    <dbReference type="NCBI Taxonomy" id="1720083"/>
    <lineage>
        <taxon>Bacteria</taxon>
        <taxon>Bacillati</taxon>
        <taxon>Bacillota</taxon>
        <taxon>Bacilli</taxon>
        <taxon>Lactobacillales</taxon>
        <taxon>Lactobacillaceae</taxon>
        <taxon>Acetilactobacillus</taxon>
    </lineage>
</organism>
<dbReference type="InterPro" id="IPR006139">
    <property type="entry name" value="D-isomer_2_OHA_DH_cat_dom"/>
</dbReference>
<dbReference type="GO" id="GO:0051287">
    <property type="term" value="F:NAD binding"/>
    <property type="evidence" value="ECO:0007669"/>
    <property type="project" value="InterPro"/>
</dbReference>
<dbReference type="AlphaFoldDB" id="A0A4P6ZJ54"/>